<keyword evidence="1" id="KW-0378">Hydrolase</keyword>
<keyword evidence="2" id="KW-1185">Reference proteome</keyword>
<dbReference type="GO" id="GO:0016787">
    <property type="term" value="F:hydrolase activity"/>
    <property type="evidence" value="ECO:0007669"/>
    <property type="project" value="UniProtKB-KW"/>
</dbReference>
<gene>
    <name evidence="1" type="ordered locus">CA2559_12718</name>
</gene>
<dbReference type="Pfam" id="PF00702">
    <property type="entry name" value="Hydrolase"/>
    <property type="match status" value="1"/>
</dbReference>
<protein>
    <submittedName>
        <fullName evidence="1">Putative haloacid dehalogenase-like hydrolase</fullName>
    </submittedName>
</protein>
<dbReference type="PANTHER" id="PTHR43611">
    <property type="entry name" value="ALPHA-D-GLUCOSE 1-PHOSPHATE PHOSPHATASE"/>
    <property type="match status" value="1"/>
</dbReference>
<dbReference type="NCBIfam" id="TIGR01509">
    <property type="entry name" value="HAD-SF-IA-v3"/>
    <property type="match status" value="1"/>
</dbReference>
<dbReference type="PANTHER" id="PTHR43611:SF3">
    <property type="entry name" value="FLAVIN MONONUCLEOTIDE HYDROLASE 1, CHLOROPLATIC"/>
    <property type="match status" value="1"/>
</dbReference>
<dbReference type="PRINTS" id="PR00413">
    <property type="entry name" value="HADHALOGNASE"/>
</dbReference>
<dbReference type="RefSeq" id="WP_013188283.1">
    <property type="nucleotide sequence ID" value="NC_014230.1"/>
</dbReference>
<organism evidence="1 2">
    <name type="scientific">Croceibacter atlanticus (strain ATCC BAA-628 / JCM 21780 / CIP 108009 / IAM 15332 / KCTC 12090 / HTCC2559)</name>
    <dbReference type="NCBI Taxonomy" id="216432"/>
    <lineage>
        <taxon>Bacteria</taxon>
        <taxon>Pseudomonadati</taxon>
        <taxon>Bacteroidota</taxon>
        <taxon>Flavobacteriia</taxon>
        <taxon>Flavobacteriales</taxon>
        <taxon>Flavobacteriaceae</taxon>
        <taxon>Croceibacter</taxon>
    </lineage>
</organism>
<sequence length="203" mass="23744">MIKNLLFDFGDVFINLDKLKPYDKFKKLGYGEPTAKMLQFNKDYEIGAVTTKEFTSFYVENSPTTIKPQDVKQAWNSMLLDFPQHRLNFIKELASVKNFKLILLSNTNDLHIDWIKAKVPHYLDFKMCFDAFYLSQELHLRKPDASCFKHILKEEDIIAEETLFIDDTKENTDAAKALGFKVWNINPKTEDVVDLFTINENLF</sequence>
<dbReference type="CDD" id="cd02603">
    <property type="entry name" value="HAD_sEH-N_like"/>
    <property type="match status" value="1"/>
</dbReference>
<dbReference type="STRING" id="216432.CA2559_12718"/>
<dbReference type="SUPFAM" id="SSF56784">
    <property type="entry name" value="HAD-like"/>
    <property type="match status" value="1"/>
</dbReference>
<dbReference type="Gene3D" id="3.40.50.1000">
    <property type="entry name" value="HAD superfamily/HAD-like"/>
    <property type="match status" value="1"/>
</dbReference>
<name>A3UAR6_CROAH</name>
<proteinExistence type="predicted"/>
<dbReference type="SFLD" id="SFLDS00003">
    <property type="entry name" value="Haloacid_Dehalogenase"/>
    <property type="match status" value="1"/>
</dbReference>
<dbReference type="InterPro" id="IPR023198">
    <property type="entry name" value="PGP-like_dom2"/>
</dbReference>
<dbReference type="InterPro" id="IPR036412">
    <property type="entry name" value="HAD-like_sf"/>
</dbReference>
<evidence type="ECO:0000313" key="2">
    <source>
        <dbReference type="Proteomes" id="UP000002297"/>
    </source>
</evidence>
<dbReference type="EMBL" id="CP002046">
    <property type="protein sequence ID" value="EAP86902.1"/>
    <property type="molecule type" value="Genomic_DNA"/>
</dbReference>
<evidence type="ECO:0000313" key="1">
    <source>
        <dbReference type="EMBL" id="EAP86902.1"/>
    </source>
</evidence>
<dbReference type="OrthoDB" id="9797415at2"/>
<dbReference type="Proteomes" id="UP000002297">
    <property type="component" value="Chromosome"/>
</dbReference>
<dbReference type="Gene3D" id="1.10.150.240">
    <property type="entry name" value="Putative phosphatase, domain 2"/>
    <property type="match status" value="1"/>
</dbReference>
<accession>A3UAR6</accession>
<dbReference type="InterPro" id="IPR006439">
    <property type="entry name" value="HAD-SF_hydro_IA"/>
</dbReference>
<dbReference type="SFLD" id="SFLDG01129">
    <property type="entry name" value="C1.5:_HAD__Beta-PGM__Phosphata"/>
    <property type="match status" value="1"/>
</dbReference>
<dbReference type="HOGENOM" id="CLU_045011_9_5_10"/>
<dbReference type="eggNOG" id="COG1011">
    <property type="taxonomic scope" value="Bacteria"/>
</dbReference>
<reference evidence="1 2" key="1">
    <citation type="journal article" date="2010" name="J. Bacteriol.">
        <title>The complete genome sequence of Croceibacter atlanticus HTCC2559T.</title>
        <authorList>
            <person name="Oh H.M."/>
            <person name="Kang I."/>
            <person name="Ferriera S."/>
            <person name="Giovannoni S.J."/>
            <person name="Cho J.C."/>
        </authorList>
    </citation>
    <scope>NUCLEOTIDE SEQUENCE [LARGE SCALE GENOMIC DNA]</scope>
    <source>
        <strain evidence="2">ATCC BAA-628 / HTCC2559 / KCTC 12090</strain>
    </source>
</reference>
<dbReference type="KEGG" id="cat:CA2559_12718"/>
<dbReference type="AlphaFoldDB" id="A3UAR6"/>
<dbReference type="InterPro" id="IPR023214">
    <property type="entry name" value="HAD_sf"/>
</dbReference>
<dbReference type="GeneID" id="89454257"/>